<dbReference type="EnsemblBacteria" id="ABA51827">
    <property type="protein sequence ID" value="ABA51827"/>
    <property type="gene ID" value="BURPS1710b_A0475"/>
</dbReference>
<feature type="transmembrane region" description="Helical" evidence="1">
    <location>
        <begin position="6"/>
        <end position="25"/>
    </location>
</feature>
<dbReference type="AlphaFoldDB" id="Q3JLB9"/>
<dbReference type="HOGENOM" id="CLU_3325613_0_0_4"/>
<proteinExistence type="predicted"/>
<name>Q3JLB9_BURP1</name>
<evidence type="ECO:0000256" key="1">
    <source>
        <dbReference type="SAM" id="Phobius"/>
    </source>
</evidence>
<organism evidence="2 3">
    <name type="scientific">Burkholderia pseudomallei (strain 1710b)</name>
    <dbReference type="NCBI Taxonomy" id="320372"/>
    <lineage>
        <taxon>Bacteria</taxon>
        <taxon>Pseudomonadati</taxon>
        <taxon>Pseudomonadota</taxon>
        <taxon>Betaproteobacteria</taxon>
        <taxon>Burkholderiales</taxon>
        <taxon>Burkholderiaceae</taxon>
        <taxon>Burkholderia</taxon>
        <taxon>pseudomallei group</taxon>
    </lineage>
</organism>
<reference evidence="2 3" key="1">
    <citation type="submission" date="2005-09" db="EMBL/GenBank/DDBJ databases">
        <authorList>
            <person name="Woods D.E."/>
            <person name="Nierman W.C."/>
        </authorList>
    </citation>
    <scope>NUCLEOTIDE SEQUENCE [LARGE SCALE GENOMIC DNA]</scope>
    <source>
        <strain evidence="2 3">1710b</strain>
    </source>
</reference>
<dbReference type="KEGG" id="bpm:BURPS1710b_A0475"/>
<dbReference type="EC" id="1.7.2.5" evidence="2"/>
<keyword evidence="1" id="KW-0812">Transmembrane</keyword>
<keyword evidence="1" id="KW-0472">Membrane</keyword>
<accession>Q3JLB9</accession>
<protein>
    <submittedName>
        <fullName evidence="2">Nitric oxide reductase</fullName>
        <ecNumber evidence="2">1.7.2.5</ecNumber>
    </submittedName>
</protein>
<dbReference type="EMBL" id="CP000125">
    <property type="protein sequence ID" value="ABA51827.1"/>
    <property type="molecule type" value="Genomic_DNA"/>
</dbReference>
<gene>
    <name evidence="2" type="primary">norB</name>
    <name evidence="2" type="ordered locus">BURPS1710b_A0475</name>
</gene>
<dbReference type="Proteomes" id="UP000002700">
    <property type="component" value="Chromosome II"/>
</dbReference>
<dbReference type="GO" id="GO:0016966">
    <property type="term" value="F:nitric oxide reductase activity"/>
    <property type="evidence" value="ECO:0007669"/>
    <property type="project" value="UniProtKB-EC"/>
</dbReference>
<evidence type="ECO:0000313" key="2">
    <source>
        <dbReference type="EMBL" id="ABA51827.1"/>
    </source>
</evidence>
<keyword evidence="2" id="KW-0560">Oxidoreductase</keyword>
<evidence type="ECO:0000313" key="3">
    <source>
        <dbReference type="Proteomes" id="UP000002700"/>
    </source>
</evidence>
<keyword evidence="1" id="KW-1133">Transmembrane helix</keyword>
<sequence length="38" mass="4538">MWVPVGSMFSFIEVLPLVLLILDAMEHHSLIRKQQRFR</sequence>